<organism evidence="10">
    <name type="scientific">Candidatus Heimdallarchaeum aukensis</name>
    <dbReference type="NCBI Taxonomy" id="2876573"/>
    <lineage>
        <taxon>Archaea</taxon>
        <taxon>Promethearchaeati</taxon>
        <taxon>Candidatus Heimdallarchaeota</taxon>
        <taxon>Candidatus Heimdallarchaeia (ex Rinke et al. 2021) (nom. nud.)</taxon>
        <taxon>Candidatus Heimdallarchaeales</taxon>
        <taxon>Candidatus Heimdallarchaeaceae</taxon>
        <taxon>Candidatus Heimdallarchaeum</taxon>
    </lineage>
</organism>
<evidence type="ECO:0000313" key="10">
    <source>
        <dbReference type="EMBL" id="UJG40743.1"/>
    </source>
</evidence>
<evidence type="ECO:0000256" key="3">
    <source>
        <dbReference type="ARBA" id="ARBA00022759"/>
    </source>
</evidence>
<keyword evidence="1 9" id="KW-0540">Nuclease</keyword>
<evidence type="ECO:0000256" key="9">
    <source>
        <dbReference type="HAMAP-Rule" id="MF_01470"/>
    </source>
</evidence>
<dbReference type="GO" id="GO:0003677">
    <property type="term" value="F:DNA binding"/>
    <property type="evidence" value="ECO:0007669"/>
    <property type="project" value="UniProtKB-KW"/>
</dbReference>
<keyword evidence="3 9" id="KW-0255">Endonuclease</keyword>
<dbReference type="Gene3D" id="1.20.120.920">
    <property type="entry name" value="CRISPR-associated endonuclease Cas1, C-terminal domain"/>
    <property type="match status" value="1"/>
</dbReference>
<dbReference type="GO" id="GO:0016787">
    <property type="term" value="F:hydrolase activity"/>
    <property type="evidence" value="ECO:0007669"/>
    <property type="project" value="UniProtKB-KW"/>
</dbReference>
<comment type="function">
    <text evidence="9">CRISPR (clustered regularly interspaced short palindromic repeat), is an adaptive immune system that provides protection against mobile genetic elements (viruses, transposable elements and conjugative plasmids). CRISPR clusters contain spacers, sequences complementary to antecedent mobile elements, and target invading nucleic acids. CRISPR clusters are transcribed and processed into CRISPR RNA (crRNA). Acts as a dsDNA endonuclease. Involved in the integration of spacer DNA into the CRISPR cassette.</text>
</comment>
<keyword evidence="6 9" id="KW-0051">Antiviral defense</keyword>
<reference evidence="10" key="1">
    <citation type="journal article" date="2022" name="Nat. Microbiol.">
        <title>Unique mobile elements and scalable gene flow at the prokaryote-eukaryote boundary revealed by circularized Asgard archaea genomes.</title>
        <authorList>
            <person name="Wu F."/>
            <person name="Speth D.R."/>
            <person name="Philosof A."/>
            <person name="Cremiere A."/>
            <person name="Narayanan A."/>
            <person name="Barco R.A."/>
            <person name="Connon S.A."/>
            <person name="Amend J.P."/>
            <person name="Antoshechkin I.A."/>
            <person name="Orphan V.J."/>
        </authorList>
    </citation>
    <scope>NUCLEOTIDE SEQUENCE</scope>
    <source>
        <strain evidence="10">PM71</strain>
    </source>
</reference>
<comment type="cofactor">
    <cofactor evidence="9">
        <name>Mg(2+)</name>
        <dbReference type="ChEBI" id="CHEBI:18420"/>
    </cofactor>
    <cofactor evidence="9">
        <name>Mn(2+)</name>
        <dbReference type="ChEBI" id="CHEBI:29035"/>
    </cofactor>
</comment>
<dbReference type="Proteomes" id="UP001201020">
    <property type="component" value="Chromosome"/>
</dbReference>
<dbReference type="InterPro" id="IPR042211">
    <property type="entry name" value="CRISPR-assoc_Cas1_N"/>
</dbReference>
<dbReference type="Pfam" id="PF01867">
    <property type="entry name" value="Cas_Cas1"/>
    <property type="match status" value="1"/>
</dbReference>
<dbReference type="NCBIfam" id="TIGR03641">
    <property type="entry name" value="cas1_HMARI"/>
    <property type="match status" value="1"/>
</dbReference>
<dbReference type="InterPro" id="IPR019858">
    <property type="entry name" value="CRISPR-assoc_Cas1_HMARI/TNEAP"/>
</dbReference>
<feature type="binding site" evidence="9">
    <location>
        <position position="235"/>
    </location>
    <ligand>
        <name>Mn(2+)</name>
        <dbReference type="ChEBI" id="CHEBI:29035"/>
    </ligand>
</feature>
<dbReference type="GO" id="GO:0004520">
    <property type="term" value="F:DNA endonuclease activity"/>
    <property type="evidence" value="ECO:0007669"/>
    <property type="project" value="InterPro"/>
</dbReference>
<evidence type="ECO:0000256" key="5">
    <source>
        <dbReference type="ARBA" id="ARBA00022842"/>
    </source>
</evidence>
<dbReference type="PANTHER" id="PTHR43219:SF2">
    <property type="entry name" value="CRISPR-ASSOCIATED ENDONUCLEASE CAS1"/>
    <property type="match status" value="1"/>
</dbReference>
<feature type="binding site" evidence="9">
    <location>
        <position position="155"/>
    </location>
    <ligand>
        <name>Mn(2+)</name>
        <dbReference type="ChEBI" id="CHEBI:29035"/>
    </ligand>
</feature>
<dbReference type="EC" id="3.1.-.-" evidence="9"/>
<dbReference type="EMBL" id="CP084166">
    <property type="protein sequence ID" value="UJG40743.1"/>
    <property type="molecule type" value="Genomic_DNA"/>
</dbReference>
<keyword evidence="5 9" id="KW-0460">Magnesium</keyword>
<evidence type="ECO:0000256" key="6">
    <source>
        <dbReference type="ARBA" id="ARBA00023118"/>
    </source>
</evidence>
<dbReference type="Gene3D" id="3.100.10.20">
    <property type="entry name" value="CRISPR-associated endonuclease Cas1, N-terminal domain"/>
    <property type="match status" value="1"/>
</dbReference>
<keyword evidence="7 9" id="KW-0238">DNA-binding</keyword>
<evidence type="ECO:0000256" key="4">
    <source>
        <dbReference type="ARBA" id="ARBA00022801"/>
    </source>
</evidence>
<accession>A0A9Y1BKI8</accession>
<keyword evidence="2 9" id="KW-0479">Metal-binding</keyword>
<comment type="similarity">
    <text evidence="9">Belongs to the CRISPR-associated endonuclease Cas1 family.</text>
</comment>
<dbReference type="NCBIfam" id="TIGR00287">
    <property type="entry name" value="cas1"/>
    <property type="match status" value="1"/>
</dbReference>
<dbReference type="InterPro" id="IPR042206">
    <property type="entry name" value="CRISPR-assoc_Cas1_C"/>
</dbReference>
<dbReference type="CDD" id="cd09722">
    <property type="entry name" value="Cas1_I-B"/>
    <property type="match status" value="1"/>
</dbReference>
<feature type="binding site" evidence="9">
    <location>
        <position position="220"/>
    </location>
    <ligand>
        <name>Mn(2+)</name>
        <dbReference type="ChEBI" id="CHEBI:29035"/>
    </ligand>
</feature>
<proteinExistence type="inferred from homology"/>
<comment type="subunit">
    <text evidence="9">Homodimer, forms a heterotetramer with a Cas2 homodimer.</text>
</comment>
<sequence length="328" mass="38669">MKKEFYIVKNGILYRKENTLYFHCKDVKRALPVERINAIYAYGNLSLSGGVVLFLGKKGIPVHFFDHYGWYKSTLYPRETLLSGDMIIKQAAHYLSYPKRLKLAKKFVRGSAFNIIKILKSRRKDSIIGDIISKIEEETKKIQEILEIKKIMGLEGSIRNKYYLAIDQIVPKEFKIVKRERRPPTNRMNALISFGNSLLYTTILSEIYNTQLNPTISYLHEPFERRFSLALDVSEIFKPILSDRVILTLVNKKILNDKDFEGKIGNLLLSETGKRKFIELWDQKLKTRIKHKELKRNVSYKRLIRLELYKLCKHFLGELEYKPLISWW</sequence>
<keyword evidence="8 9" id="KW-0464">Manganese</keyword>
<dbReference type="GO" id="GO:0046872">
    <property type="term" value="F:metal ion binding"/>
    <property type="evidence" value="ECO:0007669"/>
    <property type="project" value="UniProtKB-UniRule"/>
</dbReference>
<protein>
    <recommendedName>
        <fullName evidence="9">CRISPR-associated endonuclease Cas1</fullName>
        <ecNumber evidence="9">3.1.-.-</ecNumber>
    </recommendedName>
</protein>
<evidence type="ECO:0000256" key="1">
    <source>
        <dbReference type="ARBA" id="ARBA00022722"/>
    </source>
</evidence>
<evidence type="ECO:0000256" key="2">
    <source>
        <dbReference type="ARBA" id="ARBA00022723"/>
    </source>
</evidence>
<evidence type="ECO:0000256" key="7">
    <source>
        <dbReference type="ARBA" id="ARBA00023125"/>
    </source>
</evidence>
<keyword evidence="4 9" id="KW-0378">Hydrolase</keyword>
<gene>
    <name evidence="10" type="primary">cas1b</name>
    <name evidence="9" type="synonym">cas1</name>
    <name evidence="10" type="ORF">K9W45_13020</name>
</gene>
<dbReference type="InterPro" id="IPR002729">
    <property type="entry name" value="CRISPR-assoc_Cas1"/>
</dbReference>
<dbReference type="GO" id="GO:0043571">
    <property type="term" value="P:maintenance of CRISPR repeat elements"/>
    <property type="evidence" value="ECO:0007669"/>
    <property type="project" value="UniProtKB-UniRule"/>
</dbReference>
<evidence type="ECO:0000256" key="8">
    <source>
        <dbReference type="ARBA" id="ARBA00023211"/>
    </source>
</evidence>
<dbReference type="AlphaFoldDB" id="A0A9Y1BKI8"/>
<dbReference type="HAMAP" id="MF_01470">
    <property type="entry name" value="Cas1"/>
    <property type="match status" value="1"/>
</dbReference>
<name>A0A9Y1BKI8_9ARCH</name>
<dbReference type="PANTHER" id="PTHR43219">
    <property type="entry name" value="CRISPR-ASSOCIATED ENDONUCLEASE CAS1"/>
    <property type="match status" value="1"/>
</dbReference>
<dbReference type="GO" id="GO:0051607">
    <property type="term" value="P:defense response to virus"/>
    <property type="evidence" value="ECO:0007669"/>
    <property type="project" value="UniProtKB-UniRule"/>
</dbReference>